<name>A0ABC8SPR5_9AQUA</name>
<proteinExistence type="predicted"/>
<protein>
    <submittedName>
        <fullName evidence="1">Uncharacterized protein</fullName>
    </submittedName>
</protein>
<reference evidence="1 2" key="1">
    <citation type="submission" date="2024-02" db="EMBL/GenBank/DDBJ databases">
        <authorList>
            <person name="Vignale AGUSTIN F."/>
            <person name="Sosa J E."/>
            <person name="Modenutti C."/>
        </authorList>
    </citation>
    <scope>NUCLEOTIDE SEQUENCE [LARGE SCALE GENOMIC DNA]</scope>
</reference>
<organism evidence="1 2">
    <name type="scientific">Ilex paraguariensis</name>
    <name type="common">yerba mate</name>
    <dbReference type="NCBI Taxonomy" id="185542"/>
    <lineage>
        <taxon>Eukaryota</taxon>
        <taxon>Viridiplantae</taxon>
        <taxon>Streptophyta</taxon>
        <taxon>Embryophyta</taxon>
        <taxon>Tracheophyta</taxon>
        <taxon>Spermatophyta</taxon>
        <taxon>Magnoliopsida</taxon>
        <taxon>eudicotyledons</taxon>
        <taxon>Gunneridae</taxon>
        <taxon>Pentapetalae</taxon>
        <taxon>asterids</taxon>
        <taxon>campanulids</taxon>
        <taxon>Aquifoliales</taxon>
        <taxon>Aquifoliaceae</taxon>
        <taxon>Ilex</taxon>
    </lineage>
</organism>
<dbReference type="Proteomes" id="UP001642360">
    <property type="component" value="Unassembled WGS sequence"/>
</dbReference>
<gene>
    <name evidence="1" type="ORF">ILEXP_LOCUS26381</name>
</gene>
<evidence type="ECO:0000313" key="1">
    <source>
        <dbReference type="EMBL" id="CAK9157815.1"/>
    </source>
</evidence>
<keyword evidence="2" id="KW-1185">Reference proteome</keyword>
<accession>A0ABC8SPR5</accession>
<sequence>MGFGNLVSSLLLIPRCGGRGSSLESKVKLHNGGGSDVVGSGLKVVAVNGDWCGGCTLVLSSVKEWWQNGWFGGRIQRIPYCQSSLFKGKGLWERQTA</sequence>
<dbReference type="AlphaFoldDB" id="A0ABC8SPR5"/>
<dbReference type="EMBL" id="CAUOFW020003059">
    <property type="protein sequence ID" value="CAK9157815.1"/>
    <property type="molecule type" value="Genomic_DNA"/>
</dbReference>
<comment type="caution">
    <text evidence="1">The sequence shown here is derived from an EMBL/GenBank/DDBJ whole genome shotgun (WGS) entry which is preliminary data.</text>
</comment>
<evidence type="ECO:0000313" key="2">
    <source>
        <dbReference type="Proteomes" id="UP001642360"/>
    </source>
</evidence>